<proteinExistence type="predicted"/>
<name>A0A0K2TZ48_LEPSM</name>
<reference evidence="1" key="1">
    <citation type="submission" date="2014-05" db="EMBL/GenBank/DDBJ databases">
        <authorList>
            <person name="Chronopoulou M."/>
        </authorList>
    </citation>
    <scope>NUCLEOTIDE SEQUENCE</scope>
    <source>
        <tissue evidence="1">Whole organism</tissue>
    </source>
</reference>
<feature type="non-terminal residue" evidence="1">
    <location>
        <position position="1"/>
    </location>
</feature>
<dbReference type="EMBL" id="HACA01013591">
    <property type="protein sequence ID" value="CDW30952.1"/>
    <property type="molecule type" value="Transcribed_RNA"/>
</dbReference>
<dbReference type="AlphaFoldDB" id="A0A0K2TZ48"/>
<sequence>YSIKDPIITLINEIVFFNKSTSVSLEYITQNNPSQPLLYPFHLYSDNYITCILQDHTWFLNYY</sequence>
<accession>A0A0K2TZ48</accession>
<organism evidence="1">
    <name type="scientific">Lepeophtheirus salmonis</name>
    <name type="common">Salmon louse</name>
    <name type="synonym">Caligus salmonis</name>
    <dbReference type="NCBI Taxonomy" id="72036"/>
    <lineage>
        <taxon>Eukaryota</taxon>
        <taxon>Metazoa</taxon>
        <taxon>Ecdysozoa</taxon>
        <taxon>Arthropoda</taxon>
        <taxon>Crustacea</taxon>
        <taxon>Multicrustacea</taxon>
        <taxon>Hexanauplia</taxon>
        <taxon>Copepoda</taxon>
        <taxon>Siphonostomatoida</taxon>
        <taxon>Caligidae</taxon>
        <taxon>Lepeophtheirus</taxon>
    </lineage>
</organism>
<evidence type="ECO:0000313" key="1">
    <source>
        <dbReference type="EMBL" id="CDW30952.1"/>
    </source>
</evidence>
<protein>
    <submittedName>
        <fullName evidence="1">Uncharacterized protein</fullName>
    </submittedName>
</protein>